<keyword evidence="3" id="KW-1185">Reference proteome</keyword>
<accession>A0ABR3EW15</accession>
<feature type="non-terminal residue" evidence="2">
    <location>
        <position position="1"/>
    </location>
</feature>
<evidence type="ECO:0000313" key="3">
    <source>
        <dbReference type="Proteomes" id="UP001465976"/>
    </source>
</evidence>
<comment type="caution">
    <text evidence="2">The sequence shown here is derived from an EMBL/GenBank/DDBJ whole genome shotgun (WGS) entry which is preliminary data.</text>
</comment>
<name>A0ABR3EW15_9AGAR</name>
<dbReference type="Proteomes" id="UP001465976">
    <property type="component" value="Unassembled WGS sequence"/>
</dbReference>
<organism evidence="2 3">
    <name type="scientific">Marasmius crinis-equi</name>
    <dbReference type="NCBI Taxonomy" id="585013"/>
    <lineage>
        <taxon>Eukaryota</taxon>
        <taxon>Fungi</taxon>
        <taxon>Dikarya</taxon>
        <taxon>Basidiomycota</taxon>
        <taxon>Agaricomycotina</taxon>
        <taxon>Agaricomycetes</taxon>
        <taxon>Agaricomycetidae</taxon>
        <taxon>Agaricales</taxon>
        <taxon>Marasmiineae</taxon>
        <taxon>Marasmiaceae</taxon>
        <taxon>Marasmius</taxon>
    </lineage>
</organism>
<evidence type="ECO:0000256" key="1">
    <source>
        <dbReference type="SAM" id="MobiDB-lite"/>
    </source>
</evidence>
<protein>
    <submittedName>
        <fullName evidence="2">Uncharacterized protein</fullName>
    </submittedName>
</protein>
<proteinExistence type="predicted"/>
<feature type="region of interest" description="Disordered" evidence="1">
    <location>
        <begin position="29"/>
        <end position="63"/>
    </location>
</feature>
<gene>
    <name evidence="2" type="ORF">V5O48_014881</name>
</gene>
<reference evidence="2 3" key="1">
    <citation type="submission" date="2024-02" db="EMBL/GenBank/DDBJ databases">
        <title>A draft genome for the cacao thread blight pathogen Marasmius crinis-equi.</title>
        <authorList>
            <person name="Cohen S.P."/>
            <person name="Baruah I.K."/>
            <person name="Amoako-Attah I."/>
            <person name="Bukari Y."/>
            <person name="Meinhardt L.W."/>
            <person name="Bailey B.A."/>
        </authorList>
    </citation>
    <scope>NUCLEOTIDE SEQUENCE [LARGE SCALE GENOMIC DNA]</scope>
    <source>
        <strain evidence="2 3">GH-76</strain>
    </source>
</reference>
<sequence length="76" mass="8723">PYHSTRQYSKQNYTFPKHKILCSASSLDSWVRSGRDGDENTGEDPSTRRTPDTLSTRRHPLKSPSFLLEPHAFNFA</sequence>
<evidence type="ECO:0000313" key="2">
    <source>
        <dbReference type="EMBL" id="KAL0567111.1"/>
    </source>
</evidence>
<dbReference type="EMBL" id="JBAHYK010001673">
    <property type="protein sequence ID" value="KAL0567111.1"/>
    <property type="molecule type" value="Genomic_DNA"/>
</dbReference>